<keyword evidence="2" id="KW-0808">Transferase</keyword>
<dbReference type="OrthoDB" id="596635at2"/>
<dbReference type="Pfam" id="PF00534">
    <property type="entry name" value="Glycos_transf_1"/>
    <property type="match status" value="1"/>
</dbReference>
<dbReference type="PANTHER" id="PTHR45947:SF3">
    <property type="entry name" value="SULFOQUINOVOSYL TRANSFERASE SQD2"/>
    <property type="match status" value="1"/>
</dbReference>
<dbReference type="InterPro" id="IPR050194">
    <property type="entry name" value="Glycosyltransferase_grp1"/>
</dbReference>
<dbReference type="Proteomes" id="UP000290545">
    <property type="component" value="Unassembled WGS sequence"/>
</dbReference>
<dbReference type="EMBL" id="SDHZ01000003">
    <property type="protein sequence ID" value="RXK81847.1"/>
    <property type="molecule type" value="Genomic_DNA"/>
</dbReference>
<keyword evidence="3" id="KW-1185">Reference proteome</keyword>
<dbReference type="SUPFAM" id="SSF53756">
    <property type="entry name" value="UDP-Glycosyltransferase/glycogen phosphorylase"/>
    <property type="match status" value="1"/>
</dbReference>
<dbReference type="AlphaFoldDB" id="A0A4Q1D3X0"/>
<name>A0A4Q1D3X0_9BACT</name>
<dbReference type="PANTHER" id="PTHR45947">
    <property type="entry name" value="SULFOQUINOVOSYL TRANSFERASE SQD2"/>
    <property type="match status" value="1"/>
</dbReference>
<evidence type="ECO:0000313" key="2">
    <source>
        <dbReference type="EMBL" id="RXK81847.1"/>
    </source>
</evidence>
<gene>
    <name evidence="2" type="ORF">ESB13_18840</name>
</gene>
<reference evidence="2 3" key="1">
    <citation type="submission" date="2019-01" db="EMBL/GenBank/DDBJ databases">
        <title>Filimonas sp. strain TTM-71.</title>
        <authorList>
            <person name="Chen W.-M."/>
        </authorList>
    </citation>
    <scope>NUCLEOTIDE SEQUENCE [LARGE SCALE GENOMIC DNA]</scope>
    <source>
        <strain evidence="2 3">TTM-71</strain>
    </source>
</reference>
<evidence type="ECO:0000259" key="1">
    <source>
        <dbReference type="Pfam" id="PF00534"/>
    </source>
</evidence>
<dbReference type="Gene3D" id="3.40.50.2000">
    <property type="entry name" value="Glycogen Phosphorylase B"/>
    <property type="match status" value="1"/>
</dbReference>
<dbReference type="RefSeq" id="WP_129005244.1">
    <property type="nucleotide sequence ID" value="NZ_SDHZ01000003.1"/>
</dbReference>
<dbReference type="InterPro" id="IPR001296">
    <property type="entry name" value="Glyco_trans_1"/>
</dbReference>
<organism evidence="2 3">
    <name type="scientific">Filimonas effusa</name>
    <dbReference type="NCBI Taxonomy" id="2508721"/>
    <lineage>
        <taxon>Bacteria</taxon>
        <taxon>Pseudomonadati</taxon>
        <taxon>Bacteroidota</taxon>
        <taxon>Chitinophagia</taxon>
        <taxon>Chitinophagales</taxon>
        <taxon>Chitinophagaceae</taxon>
        <taxon>Filimonas</taxon>
    </lineage>
</organism>
<dbReference type="CDD" id="cd03801">
    <property type="entry name" value="GT4_PimA-like"/>
    <property type="match status" value="1"/>
</dbReference>
<accession>A0A4Q1D3X0</accession>
<dbReference type="GO" id="GO:0016757">
    <property type="term" value="F:glycosyltransferase activity"/>
    <property type="evidence" value="ECO:0007669"/>
    <property type="project" value="InterPro"/>
</dbReference>
<sequence length="414" mass="47143">MKIGIVVNNLDTTGGYQKLVLRMYQELTKRGYEAIIYTLSLNRERCYPDIIKDVNIIALSEGTVKKSSKFEHVIKTIFSKVNGIIKMRSLARLMASDLNGLILHDEPSLHLLPFYKSNEKESKVVWMLNNQLSYDFLDTKSWLTEHFAGNRSVKSIIAKLVTLTPDFINHKIISKRTAYVDHFAVYDSFNRNLVQQRVKRNAALVYAGADLQWFEELSHDRVYGKKEVYTILSVGVIFPHRRYEDLLYAVSSLIERGIIVQLNIVGAQDKSPTYFKMLLGIREQLKIDKYVNFLDYVSDQELKKLYKHADVFAFVNNGFTWGISVFEAVAAGLPVVITNNIGAADIIENEVDGCVINPCQPKEIANAIEQLFSSPEKNAAICRSARSKVNDLLTWRAYTQRILSLVGAERDISK</sequence>
<evidence type="ECO:0000313" key="3">
    <source>
        <dbReference type="Proteomes" id="UP000290545"/>
    </source>
</evidence>
<protein>
    <submittedName>
        <fullName evidence="2">Glycosyltransferase</fullName>
    </submittedName>
</protein>
<feature type="domain" description="Glycosyl transferase family 1" evidence="1">
    <location>
        <begin position="225"/>
        <end position="386"/>
    </location>
</feature>
<proteinExistence type="predicted"/>
<comment type="caution">
    <text evidence="2">The sequence shown here is derived from an EMBL/GenBank/DDBJ whole genome shotgun (WGS) entry which is preliminary data.</text>
</comment>